<dbReference type="Pfam" id="PF01810">
    <property type="entry name" value="LysE"/>
    <property type="match status" value="1"/>
</dbReference>
<comment type="subcellular location">
    <subcellularLocation>
        <location evidence="1">Cell membrane</location>
        <topology evidence="1">Multi-pass membrane protein</topology>
    </subcellularLocation>
</comment>
<name>A0A653B0D8_ECTOL</name>
<sequence>MNLETAVAFSAVAGIAVVSPGPAILLALRNGLSFGVRAVVWSSLGNIMGLFCLSAAAMLGLGLLLKSSALLFSVVKVLGAMYLFYIGLRHLLGRASLLQVEASQAAERRAYRPFRLYREALFIAAFNPKPILFFTALFPQFVDTREPLLPQFFILTGIFMLLSFITLVAYASLAARARQALQRPSFVTWVNRVFGSVFIAFGAALLALRR</sequence>
<evidence type="ECO:0000256" key="4">
    <source>
        <dbReference type="ARBA" id="ARBA00022692"/>
    </source>
</evidence>
<dbReference type="PIRSF" id="PIRSF006324">
    <property type="entry name" value="LeuE"/>
    <property type="match status" value="1"/>
</dbReference>
<evidence type="ECO:0000256" key="3">
    <source>
        <dbReference type="ARBA" id="ARBA00022475"/>
    </source>
</evidence>
<dbReference type="PANTHER" id="PTHR30086">
    <property type="entry name" value="ARGININE EXPORTER PROTEIN ARGO"/>
    <property type="match status" value="1"/>
</dbReference>
<keyword evidence="4" id="KW-0812">Transmembrane</keyword>
<evidence type="ECO:0000313" key="7">
    <source>
        <dbReference type="EMBL" id="VDN61687.1"/>
    </source>
</evidence>
<evidence type="ECO:0000256" key="6">
    <source>
        <dbReference type="ARBA" id="ARBA00023136"/>
    </source>
</evidence>
<dbReference type="EMBL" id="LR130779">
    <property type="protein sequence ID" value="VDN61687.1"/>
    <property type="molecule type" value="Genomic_DNA"/>
</dbReference>
<dbReference type="AlphaFoldDB" id="A0A653B0D8"/>
<proteinExistence type="inferred from homology"/>
<dbReference type="PANTHER" id="PTHR30086:SF14">
    <property type="entry name" value="HOMOSERINE_HOMOSERINE LACTONE EFFLUX PROTEIN"/>
    <property type="match status" value="1"/>
</dbReference>
<protein>
    <submittedName>
        <fullName evidence="7">Homoserine/homoserine lactone efflux protein</fullName>
    </submittedName>
</protein>
<organism evidence="7">
    <name type="scientific">Ectopseudomonas oleovorans</name>
    <name type="common">Pseudomonas oleovorans</name>
    <dbReference type="NCBI Taxonomy" id="301"/>
    <lineage>
        <taxon>Bacteria</taxon>
        <taxon>Pseudomonadati</taxon>
        <taxon>Pseudomonadota</taxon>
        <taxon>Gammaproteobacteria</taxon>
        <taxon>Pseudomonadales</taxon>
        <taxon>Pseudomonadaceae</taxon>
        <taxon>Ectopseudomonas</taxon>
    </lineage>
</organism>
<reference evidence="7" key="1">
    <citation type="submission" date="2018-11" db="EMBL/GenBank/DDBJ databases">
        <authorList>
            <consortium name="Genoscope - CEA"/>
            <person name="William W."/>
        </authorList>
    </citation>
    <scope>NUCLEOTIDE SEQUENCE [LARGE SCALE GENOMIC DNA]</scope>
    <source>
        <strain evidence="7">T9AD</strain>
    </source>
</reference>
<evidence type="ECO:0000256" key="5">
    <source>
        <dbReference type="ARBA" id="ARBA00022989"/>
    </source>
</evidence>
<keyword evidence="3" id="KW-1003">Cell membrane</keyword>
<keyword evidence="6" id="KW-0472">Membrane</keyword>
<gene>
    <name evidence="7" type="ORF">POT9AD_0696</name>
</gene>
<dbReference type="OrthoDB" id="9804822at2"/>
<keyword evidence="5" id="KW-1133">Transmembrane helix</keyword>
<evidence type="ECO:0000256" key="1">
    <source>
        <dbReference type="ARBA" id="ARBA00004651"/>
    </source>
</evidence>
<dbReference type="InterPro" id="IPR001123">
    <property type="entry name" value="LeuE-type"/>
</dbReference>
<evidence type="ECO:0000256" key="2">
    <source>
        <dbReference type="ARBA" id="ARBA00007928"/>
    </source>
</evidence>
<dbReference type="GO" id="GO:0005886">
    <property type="term" value="C:plasma membrane"/>
    <property type="evidence" value="ECO:0007669"/>
    <property type="project" value="UniProtKB-SubCell"/>
</dbReference>
<dbReference type="GO" id="GO:0042970">
    <property type="term" value="F:homoserine transmembrane transporter activity"/>
    <property type="evidence" value="ECO:0007669"/>
    <property type="project" value="TreeGrafter"/>
</dbReference>
<comment type="similarity">
    <text evidence="2">Belongs to the Rht family.</text>
</comment>
<accession>A0A653B0D8</accession>